<proteinExistence type="predicted"/>
<evidence type="ECO:0000313" key="2">
    <source>
        <dbReference type="EMBL" id="MDN3567670.1"/>
    </source>
</evidence>
<dbReference type="EMBL" id="JAUFPN010000196">
    <property type="protein sequence ID" value="MDN3567670.1"/>
    <property type="molecule type" value="Genomic_DNA"/>
</dbReference>
<protein>
    <submittedName>
        <fullName evidence="2">Uncharacterized protein</fullName>
    </submittedName>
</protein>
<organism evidence="2 3">
    <name type="scientific">Paeniroseomonas aquatica</name>
    <dbReference type="NCBI Taxonomy" id="373043"/>
    <lineage>
        <taxon>Bacteria</taxon>
        <taxon>Pseudomonadati</taxon>
        <taxon>Pseudomonadota</taxon>
        <taxon>Alphaproteobacteria</taxon>
        <taxon>Acetobacterales</taxon>
        <taxon>Acetobacteraceae</taxon>
        <taxon>Paeniroseomonas</taxon>
    </lineage>
</organism>
<accession>A0ABT8ADC9</accession>
<reference evidence="3" key="1">
    <citation type="journal article" date="2019" name="Int. J. Syst. Evol. Microbiol.">
        <title>The Global Catalogue of Microorganisms (GCM) 10K type strain sequencing project: providing services to taxonomists for standard genome sequencing and annotation.</title>
        <authorList>
            <consortium name="The Broad Institute Genomics Platform"/>
            <consortium name="The Broad Institute Genome Sequencing Center for Infectious Disease"/>
            <person name="Wu L."/>
            <person name="Ma J."/>
        </authorList>
    </citation>
    <scope>NUCLEOTIDE SEQUENCE [LARGE SCALE GENOMIC DNA]</scope>
    <source>
        <strain evidence="3">CECT 7131</strain>
    </source>
</reference>
<evidence type="ECO:0000313" key="3">
    <source>
        <dbReference type="Proteomes" id="UP001529369"/>
    </source>
</evidence>
<feature type="compositionally biased region" description="Basic and acidic residues" evidence="1">
    <location>
        <begin position="1"/>
        <end position="12"/>
    </location>
</feature>
<dbReference type="Proteomes" id="UP001529369">
    <property type="component" value="Unassembled WGS sequence"/>
</dbReference>
<dbReference type="RefSeq" id="WP_290319728.1">
    <property type="nucleotide sequence ID" value="NZ_JAUFPN010000196.1"/>
</dbReference>
<feature type="region of interest" description="Disordered" evidence="1">
    <location>
        <begin position="1"/>
        <end position="48"/>
    </location>
</feature>
<name>A0ABT8ADC9_9PROT</name>
<feature type="compositionally biased region" description="Low complexity" evidence="1">
    <location>
        <begin position="15"/>
        <end position="39"/>
    </location>
</feature>
<comment type="caution">
    <text evidence="2">The sequence shown here is derived from an EMBL/GenBank/DDBJ whole genome shotgun (WGS) entry which is preliminary data.</text>
</comment>
<gene>
    <name evidence="2" type="ORF">QWZ14_25095</name>
</gene>
<sequence>MTTTEAGRRSPEGEAAPGPTTADTAAGSGSGPAATAAPDRASWSSQVAQYLRANPGLLAPGSGAGRS</sequence>
<keyword evidence="3" id="KW-1185">Reference proteome</keyword>
<evidence type="ECO:0000256" key="1">
    <source>
        <dbReference type="SAM" id="MobiDB-lite"/>
    </source>
</evidence>